<name>A0A1V3IXK8_9PAST</name>
<proteinExistence type="predicted"/>
<organism evidence="2 3">
    <name type="scientific">Rodentibacter trehalosifermentans</name>
    <dbReference type="NCBI Taxonomy" id="1908263"/>
    <lineage>
        <taxon>Bacteria</taxon>
        <taxon>Pseudomonadati</taxon>
        <taxon>Pseudomonadota</taxon>
        <taxon>Gammaproteobacteria</taxon>
        <taxon>Pasteurellales</taxon>
        <taxon>Pasteurellaceae</taxon>
        <taxon>Rodentibacter</taxon>
    </lineage>
</organism>
<keyword evidence="1" id="KW-1133">Transmembrane helix</keyword>
<comment type="caution">
    <text evidence="2">The sequence shown here is derived from an EMBL/GenBank/DDBJ whole genome shotgun (WGS) entry which is preliminary data.</text>
</comment>
<keyword evidence="1" id="KW-0812">Transmembrane</keyword>
<dbReference type="Proteomes" id="UP000188728">
    <property type="component" value="Unassembled WGS sequence"/>
</dbReference>
<evidence type="ECO:0000313" key="2">
    <source>
        <dbReference type="EMBL" id="OOF46843.1"/>
    </source>
</evidence>
<gene>
    <name evidence="2" type="ORF">BKK51_01130</name>
</gene>
<dbReference type="AlphaFoldDB" id="A0A1V3IXK8"/>
<feature type="transmembrane region" description="Helical" evidence="1">
    <location>
        <begin position="6"/>
        <end position="26"/>
    </location>
</feature>
<accession>A0A1V3IXK8</accession>
<evidence type="ECO:0000313" key="3">
    <source>
        <dbReference type="Proteomes" id="UP000188728"/>
    </source>
</evidence>
<dbReference type="RefSeq" id="WP_077473563.1">
    <property type="nucleotide sequence ID" value="NZ_MLHK01000008.1"/>
</dbReference>
<protein>
    <submittedName>
        <fullName evidence="2">Uncharacterized protein</fullName>
    </submittedName>
</protein>
<sequence length="83" mass="9667">MKQLMYCIFIVYVGLFASDLTFSFLIKYMNDESFSISREIFYKPFKYSVIGGFIMYVINKIFLVNNVGKCSESSAVDKLKKED</sequence>
<feature type="transmembrane region" description="Helical" evidence="1">
    <location>
        <begin position="47"/>
        <end position="64"/>
    </location>
</feature>
<dbReference type="EMBL" id="MLHK01000008">
    <property type="protein sequence ID" value="OOF46843.1"/>
    <property type="molecule type" value="Genomic_DNA"/>
</dbReference>
<evidence type="ECO:0000256" key="1">
    <source>
        <dbReference type="SAM" id="Phobius"/>
    </source>
</evidence>
<keyword evidence="1" id="KW-0472">Membrane</keyword>
<reference evidence="2 3" key="1">
    <citation type="submission" date="2016-10" db="EMBL/GenBank/DDBJ databases">
        <title>Rodentibacter gen. nov. and new species.</title>
        <authorList>
            <person name="Christensen H."/>
        </authorList>
    </citation>
    <scope>NUCLEOTIDE SEQUENCE [LARGE SCALE GENOMIC DNA]</scope>
    <source>
        <strain evidence="2 3">H1983213011</strain>
    </source>
</reference>